<dbReference type="InterPro" id="IPR014044">
    <property type="entry name" value="CAP_dom"/>
</dbReference>
<reference evidence="6 7" key="2">
    <citation type="submission" date="2019-11" db="UniProtKB">
        <authorList>
            <consortium name="WormBaseParasite"/>
        </authorList>
    </citation>
    <scope>IDENTIFICATION</scope>
</reference>
<dbReference type="WBParaSite" id="MCU_005700-RB">
    <property type="protein sequence ID" value="MCU_005700-RB"/>
    <property type="gene ID" value="MCU_005700"/>
</dbReference>
<feature type="transmembrane region" description="Helical" evidence="1">
    <location>
        <begin position="231"/>
        <end position="248"/>
    </location>
</feature>
<keyword evidence="2" id="KW-0732">Signal</keyword>
<dbReference type="PANTHER" id="PTHR10334">
    <property type="entry name" value="CYSTEINE-RICH SECRETORY PROTEIN-RELATED"/>
    <property type="match status" value="1"/>
</dbReference>
<dbReference type="Gene3D" id="3.40.33.10">
    <property type="entry name" value="CAP"/>
    <property type="match status" value="1"/>
</dbReference>
<evidence type="ECO:0000313" key="4">
    <source>
        <dbReference type="EMBL" id="VDD75280.1"/>
    </source>
</evidence>
<sequence>MIKKAGAYGVVFAGIILLLRVVLAEELDAMRIVTRHQQYRSLTQAADMKKLTWSTNLERLAKSIVETCPERVEEVRSLPELKDFGANLGSAPYPAPVQEGYVEDIQTSIIDKWGFERSYYYPNGGCPNQGCDSWWQIVWSIASEVGCSITVCEDRSVMVCIYDSRADITADAPFKSGKACSACPIGYELCENNMCVPGEATTTEPEFQTSVFPTTTDQPYVHGRDDGANRLTVLLTASLLVLLQLLVLT</sequence>
<evidence type="ECO:0000256" key="2">
    <source>
        <dbReference type="SAM" id="SignalP"/>
    </source>
</evidence>
<name>A0A158QSS2_MESCO</name>
<dbReference type="CDD" id="cd05380">
    <property type="entry name" value="CAP_euk"/>
    <property type="match status" value="1"/>
</dbReference>
<evidence type="ECO:0000259" key="3">
    <source>
        <dbReference type="SMART" id="SM00198"/>
    </source>
</evidence>
<dbReference type="SUPFAM" id="SSF55797">
    <property type="entry name" value="PR-1-like"/>
    <property type="match status" value="1"/>
</dbReference>
<keyword evidence="5" id="KW-1185">Reference proteome</keyword>
<proteinExistence type="predicted"/>
<dbReference type="InterPro" id="IPR035940">
    <property type="entry name" value="CAP_sf"/>
</dbReference>
<dbReference type="Pfam" id="PF00188">
    <property type="entry name" value="CAP"/>
    <property type="match status" value="1"/>
</dbReference>
<gene>
    <name evidence="4" type="ORF">MCOS_LOCUS1283</name>
</gene>
<keyword evidence="1" id="KW-1133">Transmembrane helix</keyword>
<dbReference type="EMBL" id="UXSR01000149">
    <property type="protein sequence ID" value="VDD75280.1"/>
    <property type="molecule type" value="Genomic_DNA"/>
</dbReference>
<dbReference type="SMART" id="SM00198">
    <property type="entry name" value="SCP"/>
    <property type="match status" value="1"/>
</dbReference>
<evidence type="ECO:0000313" key="6">
    <source>
        <dbReference type="WBParaSite" id="MCU_005700-RA"/>
    </source>
</evidence>
<accession>A0A158QSS2</accession>
<dbReference type="InterPro" id="IPR001283">
    <property type="entry name" value="CRISP-related"/>
</dbReference>
<feature type="signal peptide" evidence="2">
    <location>
        <begin position="1"/>
        <end position="24"/>
    </location>
</feature>
<dbReference type="OrthoDB" id="737510at2759"/>
<dbReference type="STRING" id="53468.A0A158QSS2"/>
<dbReference type="WBParaSite" id="MCU_005700-RA">
    <property type="protein sequence ID" value="MCU_005700-RA"/>
    <property type="gene ID" value="MCU_005700"/>
</dbReference>
<protein>
    <submittedName>
        <fullName evidence="6 7">SCP domain-containing protein</fullName>
    </submittedName>
</protein>
<feature type="chain" id="PRO_5043135647" evidence="2">
    <location>
        <begin position="25"/>
        <end position="249"/>
    </location>
</feature>
<evidence type="ECO:0000313" key="7">
    <source>
        <dbReference type="WBParaSite" id="MCU_005700-RB"/>
    </source>
</evidence>
<evidence type="ECO:0000313" key="5">
    <source>
        <dbReference type="Proteomes" id="UP000267029"/>
    </source>
</evidence>
<dbReference type="Proteomes" id="UP000267029">
    <property type="component" value="Unassembled WGS sequence"/>
</dbReference>
<organism evidence="7">
    <name type="scientific">Mesocestoides corti</name>
    <name type="common">Flatworm</name>
    <dbReference type="NCBI Taxonomy" id="53468"/>
    <lineage>
        <taxon>Eukaryota</taxon>
        <taxon>Metazoa</taxon>
        <taxon>Spiralia</taxon>
        <taxon>Lophotrochozoa</taxon>
        <taxon>Platyhelminthes</taxon>
        <taxon>Cestoda</taxon>
        <taxon>Eucestoda</taxon>
        <taxon>Cyclophyllidea</taxon>
        <taxon>Mesocestoididae</taxon>
        <taxon>Mesocestoides</taxon>
    </lineage>
</organism>
<reference evidence="4 5" key="1">
    <citation type="submission" date="2018-10" db="EMBL/GenBank/DDBJ databases">
        <authorList>
            <consortium name="Pathogen Informatics"/>
        </authorList>
    </citation>
    <scope>NUCLEOTIDE SEQUENCE [LARGE SCALE GENOMIC DNA]</scope>
</reference>
<keyword evidence="1" id="KW-0472">Membrane</keyword>
<keyword evidence="1" id="KW-0812">Transmembrane</keyword>
<evidence type="ECO:0000256" key="1">
    <source>
        <dbReference type="SAM" id="Phobius"/>
    </source>
</evidence>
<dbReference type="AlphaFoldDB" id="A0A158QSS2"/>
<feature type="domain" description="SCP" evidence="3">
    <location>
        <begin position="27"/>
        <end position="170"/>
    </location>
</feature>